<keyword evidence="1" id="KW-0472">Membrane</keyword>
<keyword evidence="1" id="KW-0812">Transmembrane</keyword>
<organism evidence="2">
    <name type="scientific">Pararge aegeria</name>
    <name type="common">speckled wood butterfly</name>
    <dbReference type="NCBI Taxonomy" id="116150"/>
    <lineage>
        <taxon>Eukaryota</taxon>
        <taxon>Metazoa</taxon>
        <taxon>Ecdysozoa</taxon>
        <taxon>Arthropoda</taxon>
        <taxon>Hexapoda</taxon>
        <taxon>Insecta</taxon>
        <taxon>Pterygota</taxon>
        <taxon>Neoptera</taxon>
        <taxon>Endopterygota</taxon>
        <taxon>Lepidoptera</taxon>
        <taxon>Glossata</taxon>
        <taxon>Ditrysia</taxon>
        <taxon>Papilionoidea</taxon>
        <taxon>Nymphalidae</taxon>
        <taxon>Satyrinae</taxon>
        <taxon>Satyrini</taxon>
        <taxon>Parargina</taxon>
        <taxon>Pararge</taxon>
    </lineage>
</organism>
<sequence>MWIRSFSFYLRKTCSQTLYPHIKRQDLFLIIWYVMSLFTNVDILINTCAHIFHTYIHTHIHTHIDTHINTHTHTTTHPPTLRLARHKRCASWLNCK</sequence>
<evidence type="ECO:0000256" key="1">
    <source>
        <dbReference type="SAM" id="Phobius"/>
    </source>
</evidence>
<dbReference type="EMBL" id="GAIX01003532">
    <property type="protein sequence ID" value="JAA89028.1"/>
    <property type="molecule type" value="Transcribed_RNA"/>
</dbReference>
<reference evidence="2" key="2">
    <citation type="submission" date="2013-05" db="EMBL/GenBank/DDBJ databases">
        <authorList>
            <person name="Carter J.-M."/>
            <person name="Baker S.C."/>
            <person name="Pink R."/>
            <person name="Carter D.R.F."/>
            <person name="Collins A."/>
            <person name="Tomlin J."/>
            <person name="Gibbs M."/>
            <person name="Breuker C.J."/>
        </authorList>
    </citation>
    <scope>NUCLEOTIDE SEQUENCE</scope>
    <source>
        <tissue evidence="2">Ovary</tissue>
    </source>
</reference>
<name>S4PGR8_9NEOP</name>
<dbReference type="AlphaFoldDB" id="S4PGR8"/>
<evidence type="ECO:0000313" key="2">
    <source>
        <dbReference type="EMBL" id="JAA89028.1"/>
    </source>
</evidence>
<reference evidence="2" key="1">
    <citation type="journal article" date="2013" name="BMC Genomics">
        <title>Unscrambling butterfly oogenesis.</title>
        <authorList>
            <person name="Carter J.M."/>
            <person name="Baker S.C."/>
            <person name="Pink R."/>
            <person name="Carter D.R."/>
            <person name="Collins A."/>
            <person name="Tomlin J."/>
            <person name="Gibbs M."/>
            <person name="Breuker C.J."/>
        </authorList>
    </citation>
    <scope>NUCLEOTIDE SEQUENCE</scope>
    <source>
        <tissue evidence="2">Ovary</tissue>
    </source>
</reference>
<proteinExistence type="predicted"/>
<protein>
    <submittedName>
        <fullName evidence="2">Uncharacterized protein</fullName>
    </submittedName>
</protein>
<accession>S4PGR8</accession>
<keyword evidence="1" id="KW-1133">Transmembrane helix</keyword>
<feature type="transmembrane region" description="Helical" evidence="1">
    <location>
        <begin position="27"/>
        <end position="45"/>
    </location>
</feature>